<protein>
    <submittedName>
        <fullName evidence="2">Protease stability complex PrcB-like protein</fullName>
    </submittedName>
</protein>
<dbReference type="GO" id="GO:0008233">
    <property type="term" value="F:peptidase activity"/>
    <property type="evidence" value="ECO:0007669"/>
    <property type="project" value="UniProtKB-KW"/>
</dbReference>
<dbReference type="GO" id="GO:0006508">
    <property type="term" value="P:proteolysis"/>
    <property type="evidence" value="ECO:0007669"/>
    <property type="project" value="UniProtKB-KW"/>
</dbReference>
<keyword evidence="3" id="KW-1185">Reference proteome</keyword>
<dbReference type="PROSITE" id="PS51257">
    <property type="entry name" value="PROKAR_LIPOPROTEIN"/>
    <property type="match status" value="1"/>
</dbReference>
<evidence type="ECO:0000313" key="2">
    <source>
        <dbReference type="EMBL" id="PPK95782.1"/>
    </source>
</evidence>
<evidence type="ECO:0000259" key="1">
    <source>
        <dbReference type="Pfam" id="PF14343"/>
    </source>
</evidence>
<dbReference type="InterPro" id="IPR025748">
    <property type="entry name" value="PrcB_C_dom"/>
</dbReference>
<organism evidence="2 3">
    <name type="scientific">Nonlabens xylanidelens</name>
    <dbReference type="NCBI Taxonomy" id="191564"/>
    <lineage>
        <taxon>Bacteria</taxon>
        <taxon>Pseudomonadati</taxon>
        <taxon>Bacteroidota</taxon>
        <taxon>Flavobacteriia</taxon>
        <taxon>Flavobacteriales</taxon>
        <taxon>Flavobacteriaceae</taxon>
        <taxon>Nonlabens</taxon>
    </lineage>
</organism>
<feature type="domain" description="PrcB C-terminal" evidence="1">
    <location>
        <begin position="86"/>
        <end position="137"/>
    </location>
</feature>
<evidence type="ECO:0000313" key="3">
    <source>
        <dbReference type="Proteomes" id="UP000239002"/>
    </source>
</evidence>
<dbReference type="AlphaFoldDB" id="A0A2S6INF0"/>
<name>A0A2S6INF0_9FLAO</name>
<dbReference type="Pfam" id="PF14343">
    <property type="entry name" value="PrcB_C"/>
    <property type="match status" value="1"/>
</dbReference>
<dbReference type="Proteomes" id="UP000239002">
    <property type="component" value="Unassembled WGS sequence"/>
</dbReference>
<gene>
    <name evidence="2" type="ORF">LY01_01375</name>
</gene>
<accession>A0A2S6INF0</accession>
<dbReference type="EMBL" id="PTJE01000002">
    <property type="protein sequence ID" value="PPK95782.1"/>
    <property type="molecule type" value="Genomic_DNA"/>
</dbReference>
<reference evidence="2 3" key="1">
    <citation type="submission" date="2018-02" db="EMBL/GenBank/DDBJ databases">
        <title>Genomic Encyclopedia of Archaeal and Bacterial Type Strains, Phase II (KMG-II): from individual species to whole genera.</title>
        <authorList>
            <person name="Goeker M."/>
        </authorList>
    </citation>
    <scope>NUCLEOTIDE SEQUENCE [LARGE SCALE GENOMIC DNA]</scope>
    <source>
        <strain evidence="2 3">DSM 16809</strain>
    </source>
</reference>
<comment type="caution">
    <text evidence="2">The sequence shown here is derived from an EMBL/GenBank/DDBJ whole genome shotgun (WGS) entry which is preliminary data.</text>
</comment>
<proteinExistence type="predicted"/>
<sequence>MKTCLLALSLISLSSCCSKKELVNQTLKSGGEDFITILKESITNITEESAYVIDNEKELVALYEQLNETRSPHLELPVIDFKKQSVIVAAMGQKSTGGFSFTKVKVNKSEVVKYIIYTQSPAPQDMVTMGMTTPGIVLLANQPADSIKVTVK</sequence>
<keyword evidence="2" id="KW-0378">Hydrolase</keyword>
<keyword evidence="2" id="KW-0645">Protease</keyword>